<dbReference type="Proteomes" id="UP001156694">
    <property type="component" value="Unassembled WGS sequence"/>
</dbReference>
<dbReference type="PANTHER" id="PTHR30290">
    <property type="entry name" value="PERIPLASMIC BINDING COMPONENT OF ABC TRANSPORTER"/>
    <property type="match status" value="1"/>
</dbReference>
<gene>
    <name evidence="5" type="ORF">GCM10007939_13570</name>
</gene>
<feature type="signal peptide" evidence="3">
    <location>
        <begin position="1"/>
        <end position="22"/>
    </location>
</feature>
<dbReference type="EMBL" id="BSNN01000002">
    <property type="protein sequence ID" value="GLQ35074.1"/>
    <property type="molecule type" value="Genomic_DNA"/>
</dbReference>
<reference evidence="6" key="1">
    <citation type="journal article" date="2019" name="Int. J. Syst. Evol. Microbiol.">
        <title>The Global Catalogue of Microorganisms (GCM) 10K type strain sequencing project: providing services to taxonomists for standard genome sequencing and annotation.</title>
        <authorList>
            <consortium name="The Broad Institute Genomics Platform"/>
            <consortium name="The Broad Institute Genome Sequencing Center for Infectious Disease"/>
            <person name="Wu L."/>
            <person name="Ma J."/>
        </authorList>
    </citation>
    <scope>NUCLEOTIDE SEQUENCE [LARGE SCALE GENOMIC DNA]</scope>
    <source>
        <strain evidence="6">NBRC 110140</strain>
    </source>
</reference>
<dbReference type="InterPro" id="IPR039424">
    <property type="entry name" value="SBP_5"/>
</dbReference>
<comment type="similarity">
    <text evidence="2">Belongs to the bacterial solute-binding protein 5 family.</text>
</comment>
<feature type="domain" description="Solute-binding protein family 5" evidence="4">
    <location>
        <begin position="100"/>
        <end position="516"/>
    </location>
</feature>
<dbReference type="Pfam" id="PF00496">
    <property type="entry name" value="SBP_bac_5"/>
    <property type="match status" value="1"/>
</dbReference>
<evidence type="ECO:0000256" key="3">
    <source>
        <dbReference type="SAM" id="SignalP"/>
    </source>
</evidence>
<dbReference type="SUPFAM" id="SSF53850">
    <property type="entry name" value="Periplasmic binding protein-like II"/>
    <property type="match status" value="1"/>
</dbReference>
<dbReference type="Gene3D" id="3.40.190.10">
    <property type="entry name" value="Periplasmic binding protein-like II"/>
    <property type="match status" value="1"/>
</dbReference>
<feature type="chain" id="PRO_5045396933" evidence="3">
    <location>
        <begin position="23"/>
        <end position="636"/>
    </location>
</feature>
<evidence type="ECO:0000313" key="5">
    <source>
        <dbReference type="EMBL" id="GLQ35074.1"/>
    </source>
</evidence>
<dbReference type="PANTHER" id="PTHR30290:SF62">
    <property type="entry name" value="OLIGOPEPTIDE ABC TRANSPORTER, PERIPLASMIC OLIGOPEPTIDE-BINDING PROTEIN"/>
    <property type="match status" value="1"/>
</dbReference>
<dbReference type="InterPro" id="IPR000914">
    <property type="entry name" value="SBP_5_dom"/>
</dbReference>
<keyword evidence="3" id="KW-0732">Signal</keyword>
<comment type="subcellular location">
    <subcellularLocation>
        <location evidence="1">Periplasm</location>
    </subcellularLocation>
</comment>
<evidence type="ECO:0000313" key="6">
    <source>
        <dbReference type="Proteomes" id="UP001156694"/>
    </source>
</evidence>
<sequence length="636" mass="71805">MRNKIKSGLVLVALTASMPNSAMSQATGEAPELAALVAAKTLPPVEERASLQPEVINYGELGTYGGTIRFGMRGVSDEGTLRQAVGTNGLVRWHHNLSDLVPNVIREYTVSEDAREFTFNMREGMKWSDGHDFTSEDIAFSINDLLLNPDWEEISTRYKSGGKPLSLEIVDKYTFIIRFEHPNGGFLGQMAREEGARLNHYSKHYCSQFHPSYNDNIDTVVAEAGLESWQELMYQKCGDVRDEVRWINPERPALDPWILTSPLRGGTTSVLFERNPYFWQVDEAGNQLPYIGKMEATIYQDAEAMLIAAIAGDFDFQYRRIDAPGNRPVLAENREAGDYQLYEVTAAGGSYNWIQPNLNHKDPVVNALFNQRDFRVALSIGTDRQEVIDTALLGVGIPWQTGPFKDSPLHHERISTQYLDYDPDRANELLDSLGLKDRDENGIRLMSDGRPAKFLIDIRNGHPHIIDMMTIVKPQWEEVLGIQIDLNVVDRSVHRQRSRQGDHDMTADSGNATWLPGQLPSALLPIDSSSRHAPLWTAWYQTNGQDGIKPPEHVMERYRIWETVYATADPAEQIRRYHQLADIAADQFEAFGIAQNASTYGVRKNGLMNILEGMKSTGQFPSPANVFMPQAWYWKK</sequence>
<proteinExistence type="inferred from homology"/>
<evidence type="ECO:0000256" key="1">
    <source>
        <dbReference type="ARBA" id="ARBA00004418"/>
    </source>
</evidence>
<protein>
    <submittedName>
        <fullName evidence="5">Peptide ABC transporter substrate-binding protein</fullName>
    </submittedName>
</protein>
<accession>A0ABQ5VVA2</accession>
<evidence type="ECO:0000256" key="2">
    <source>
        <dbReference type="ARBA" id="ARBA00005695"/>
    </source>
</evidence>
<evidence type="ECO:0000259" key="4">
    <source>
        <dbReference type="Pfam" id="PF00496"/>
    </source>
</evidence>
<dbReference type="CDD" id="cd08500">
    <property type="entry name" value="PBP2_NikA_DppA_OppA_like_4"/>
    <property type="match status" value="1"/>
</dbReference>
<comment type="caution">
    <text evidence="5">The sequence shown here is derived from an EMBL/GenBank/DDBJ whole genome shotgun (WGS) entry which is preliminary data.</text>
</comment>
<organism evidence="5 6">
    <name type="scientific">Amylibacter marinus</name>
    <dbReference type="NCBI Taxonomy" id="1475483"/>
    <lineage>
        <taxon>Bacteria</taxon>
        <taxon>Pseudomonadati</taxon>
        <taxon>Pseudomonadota</taxon>
        <taxon>Alphaproteobacteria</taxon>
        <taxon>Rhodobacterales</taxon>
        <taxon>Paracoccaceae</taxon>
        <taxon>Amylibacter</taxon>
    </lineage>
</organism>
<name>A0ABQ5VVA2_9RHOB</name>
<dbReference type="Gene3D" id="3.10.105.10">
    <property type="entry name" value="Dipeptide-binding Protein, Domain 3"/>
    <property type="match status" value="1"/>
</dbReference>
<dbReference type="RefSeq" id="WP_284377158.1">
    <property type="nucleotide sequence ID" value="NZ_BSNN01000002.1"/>
</dbReference>
<keyword evidence="6" id="KW-1185">Reference proteome</keyword>